<proteinExistence type="predicted"/>
<dbReference type="HOGENOM" id="CLU_1603461_0_0_1"/>
<reference evidence="3" key="1">
    <citation type="submission" date="2010-09" db="EMBL/GenBank/DDBJ databases">
        <title>The genome sequence of Geomyces destructans 20631-21.</title>
        <authorList>
            <consortium name="The Broad Institute Genome Sequencing Platform"/>
            <person name="Cuomo C.A."/>
            <person name="Blehert D.S."/>
            <person name="Lorch J.M."/>
            <person name="Young S.K."/>
            <person name="Zeng Q."/>
            <person name="Gargeya S."/>
            <person name="Fitzgerald M."/>
            <person name="Haas B."/>
            <person name="Abouelleil A."/>
            <person name="Alvarado L."/>
            <person name="Arachchi H.M."/>
            <person name="Berlin A."/>
            <person name="Brown A."/>
            <person name="Chapman S.B."/>
            <person name="Chen Z."/>
            <person name="Dunbar C."/>
            <person name="Freedman E."/>
            <person name="Gearin G."/>
            <person name="Gellesch M."/>
            <person name="Goldberg J."/>
            <person name="Griggs A."/>
            <person name="Gujja S."/>
            <person name="Heiman D."/>
            <person name="Howarth C."/>
            <person name="Larson L."/>
            <person name="Lui A."/>
            <person name="MacDonald P.J.P."/>
            <person name="Montmayeur A."/>
            <person name="Murphy C."/>
            <person name="Neiman D."/>
            <person name="Pearson M."/>
            <person name="Priest M."/>
            <person name="Roberts A."/>
            <person name="Saif S."/>
            <person name="Shea T."/>
            <person name="Shenoy N."/>
            <person name="Sisk P."/>
            <person name="Stolte C."/>
            <person name="Sykes S."/>
            <person name="Wortman J."/>
            <person name="Nusbaum C."/>
            <person name="Birren B."/>
        </authorList>
    </citation>
    <scope>NUCLEOTIDE SEQUENCE [LARGE SCALE GENOMIC DNA]</scope>
    <source>
        <strain evidence="3">ATCC MYA-4855 / 20631-21</strain>
    </source>
</reference>
<organism evidence="2 3">
    <name type="scientific">Pseudogymnoascus destructans (strain ATCC MYA-4855 / 20631-21)</name>
    <name type="common">Bat white-nose syndrome fungus</name>
    <name type="synonym">Geomyces destructans</name>
    <dbReference type="NCBI Taxonomy" id="658429"/>
    <lineage>
        <taxon>Eukaryota</taxon>
        <taxon>Fungi</taxon>
        <taxon>Dikarya</taxon>
        <taxon>Ascomycota</taxon>
        <taxon>Pezizomycotina</taxon>
        <taxon>Leotiomycetes</taxon>
        <taxon>Thelebolales</taxon>
        <taxon>Thelebolaceae</taxon>
        <taxon>Pseudogymnoascus</taxon>
    </lineage>
</organism>
<accession>L8G2F4</accession>
<feature type="region of interest" description="Disordered" evidence="1">
    <location>
        <begin position="102"/>
        <end position="136"/>
    </location>
</feature>
<sequence length="166" mass="18850">MVSNILLGLPSSYRTFKKQYDWIRAKNPDEEHDLSFLFDRLFIEEEDQENQKKERKANQKDTESKEKGKGHKSQDDRSNLKCTGCNKWGHLEEACWTTHPELKPKNMRAQEGQDAPADKPKAASTSHTQSRTPRHAAALAAADVDNFKANLMDAAQSTIFIPTYAS</sequence>
<name>L8G2F4_PSED2</name>
<dbReference type="Proteomes" id="UP000011064">
    <property type="component" value="Unassembled WGS sequence"/>
</dbReference>
<feature type="compositionally biased region" description="Basic and acidic residues" evidence="1">
    <location>
        <begin position="49"/>
        <end position="79"/>
    </location>
</feature>
<evidence type="ECO:0008006" key="4">
    <source>
        <dbReference type="Google" id="ProtNLM"/>
    </source>
</evidence>
<evidence type="ECO:0000256" key="1">
    <source>
        <dbReference type="SAM" id="MobiDB-lite"/>
    </source>
</evidence>
<evidence type="ECO:0000313" key="3">
    <source>
        <dbReference type="Proteomes" id="UP000011064"/>
    </source>
</evidence>
<feature type="region of interest" description="Disordered" evidence="1">
    <location>
        <begin position="46"/>
        <end position="82"/>
    </location>
</feature>
<dbReference type="VEuPathDB" id="FungiDB:GMDG_08414"/>
<keyword evidence="3" id="KW-1185">Reference proteome</keyword>
<protein>
    <recommendedName>
        <fullName evidence="4">CCHC-type domain-containing protein</fullName>
    </recommendedName>
</protein>
<dbReference type="AlphaFoldDB" id="L8G2F4"/>
<dbReference type="EMBL" id="GL573529">
    <property type="protein sequence ID" value="ELR07445.1"/>
    <property type="molecule type" value="Genomic_DNA"/>
</dbReference>
<evidence type="ECO:0000313" key="2">
    <source>
        <dbReference type="EMBL" id="ELR07445.1"/>
    </source>
</evidence>
<dbReference type="InParanoid" id="L8G2F4"/>
<gene>
    <name evidence="2" type="ORF">GMDG_08414</name>
</gene>